<feature type="domain" description="NAD-dependent epimerase/dehydratase" evidence="1">
    <location>
        <begin position="3"/>
        <end position="236"/>
    </location>
</feature>
<dbReference type="Gene3D" id="3.40.50.720">
    <property type="entry name" value="NAD(P)-binding Rossmann-like Domain"/>
    <property type="match status" value="1"/>
</dbReference>
<dbReference type="STRING" id="1781255.BH720_14850"/>
<dbReference type="OrthoDB" id="9809586at2"/>
<dbReference type="Pfam" id="PF01370">
    <property type="entry name" value="Epimerase"/>
    <property type="match status" value="1"/>
</dbReference>
<dbReference type="SUPFAM" id="SSF51735">
    <property type="entry name" value="NAD(P)-binding Rossmann-fold domains"/>
    <property type="match status" value="1"/>
</dbReference>
<dbReference type="InterPro" id="IPR001509">
    <property type="entry name" value="Epimerase_deHydtase"/>
</dbReference>
<reference evidence="2" key="1">
    <citation type="submission" date="2016-09" db="EMBL/GenBank/DDBJ databases">
        <title>Draft genome of thermotolerant cyanobacterium Desertifilum sp. strain IPPAS B-1220.</title>
        <authorList>
            <person name="Sinetova M.A."/>
            <person name="Bolakhan K."/>
            <person name="Zayadan B.K."/>
            <person name="Mironov K.S."/>
            <person name="Ustinova V."/>
            <person name="Kupriyanova E.V."/>
            <person name="Sidorov R.A."/>
            <person name="Skrypnik A.N."/>
            <person name="Gogoleva N.E."/>
            <person name="Gogolev Y.V."/>
            <person name="Los D.A."/>
        </authorList>
    </citation>
    <scope>NUCLEOTIDE SEQUENCE [LARGE SCALE GENOMIC DNA]</scope>
    <source>
        <strain evidence="2">IPPAS B-1220</strain>
    </source>
</reference>
<gene>
    <name evidence="2" type="ORF">BH720_14850</name>
</gene>
<dbReference type="EMBL" id="MJGC01000066">
    <property type="protein sequence ID" value="OEJ74497.1"/>
    <property type="molecule type" value="Genomic_DNA"/>
</dbReference>
<proteinExistence type="predicted"/>
<comment type="caution">
    <text evidence="2">The sequence shown here is derived from an EMBL/GenBank/DDBJ whole genome shotgun (WGS) entry which is preliminary data.</text>
</comment>
<evidence type="ECO:0000259" key="1">
    <source>
        <dbReference type="Pfam" id="PF01370"/>
    </source>
</evidence>
<protein>
    <recommendedName>
        <fullName evidence="1">NAD-dependent epimerase/dehydratase domain-containing protein</fullName>
    </recommendedName>
</protein>
<dbReference type="PANTHER" id="PTHR43245">
    <property type="entry name" value="BIFUNCTIONAL POLYMYXIN RESISTANCE PROTEIN ARNA"/>
    <property type="match status" value="1"/>
</dbReference>
<dbReference type="InterPro" id="IPR050177">
    <property type="entry name" value="Lipid_A_modif_metabolic_enz"/>
</dbReference>
<organism evidence="2">
    <name type="scientific">Desertifilum tharense IPPAS B-1220</name>
    <dbReference type="NCBI Taxonomy" id="1781255"/>
    <lineage>
        <taxon>Bacteria</taxon>
        <taxon>Bacillati</taxon>
        <taxon>Cyanobacteriota</taxon>
        <taxon>Cyanophyceae</taxon>
        <taxon>Desertifilales</taxon>
        <taxon>Desertifilaceae</taxon>
        <taxon>Desertifilum</taxon>
    </lineage>
</organism>
<name>A0A1E5QIT6_9CYAN</name>
<sequence length="322" mass="36739">MKILAIGATGFIGLPVIRQLMKQGHQIALFHRGDTTASELDSILHFYGTRHQLPNFKAEFERFAPDVVLDIIPFTEAQAQAVVQAFSGCTQRIVAISSGDVYRNYEGLQGQGKHPPDPVPLAEDAPLRETRYPYRDLEGLDFDFKQNYDKILVEQVLMNQPELPGTILRLPAVYGSGDRQHRFLPYLQQMFDRQPILLEEEQARWRFSHGYIENIAGAIALAVTDDRATGRIYNLGEASTPTLVERIQRLGNLVDWQGEIVTRPKDQLPSHLQMNLQWRYHLAIDTTRFREELGYVEPIAEEEALQQTIAWERENLTATSPE</sequence>
<evidence type="ECO:0000313" key="2">
    <source>
        <dbReference type="EMBL" id="OEJ74497.1"/>
    </source>
</evidence>
<dbReference type="InterPro" id="IPR036291">
    <property type="entry name" value="NAD(P)-bd_dom_sf"/>
</dbReference>
<dbReference type="AlphaFoldDB" id="A0A1E5QIT6"/>
<accession>A0A1E5QIT6</accession>
<dbReference type="RefSeq" id="WP_069967995.1">
    <property type="nucleotide sequence ID" value="NZ_CM124774.1"/>
</dbReference>